<evidence type="ECO:0000313" key="2">
    <source>
        <dbReference type="Proteomes" id="UP000675881"/>
    </source>
</evidence>
<dbReference type="Proteomes" id="UP000675881">
    <property type="component" value="Chromosome 13"/>
</dbReference>
<keyword evidence="2" id="KW-1185">Reference proteome</keyword>
<protein>
    <submittedName>
        <fullName evidence="1">(salmon louse) hypothetical protein</fullName>
    </submittedName>
</protein>
<gene>
    <name evidence="1" type="ORF">LSAA_4230</name>
</gene>
<evidence type="ECO:0000313" key="1">
    <source>
        <dbReference type="EMBL" id="CAF2830494.1"/>
    </source>
</evidence>
<dbReference type="EMBL" id="HG994592">
    <property type="protein sequence ID" value="CAF2830494.1"/>
    <property type="molecule type" value="Genomic_DNA"/>
</dbReference>
<proteinExistence type="predicted"/>
<dbReference type="AlphaFoldDB" id="A0A7R8H2M4"/>
<accession>A0A7R8H2M4</accession>
<reference evidence="1" key="1">
    <citation type="submission" date="2021-02" db="EMBL/GenBank/DDBJ databases">
        <authorList>
            <person name="Bekaert M."/>
        </authorList>
    </citation>
    <scope>NUCLEOTIDE SEQUENCE</scope>
    <source>
        <strain evidence="1">IoA-00</strain>
    </source>
</reference>
<name>A0A7R8H2M4_LEPSM</name>
<sequence length="149" mass="17058">MSKLFKSSQDSMESFGVQIASLQLIETSGRVHLAFCQAYDVFKTRGPSWNRYWDVSIPKELLSIISKLLDKGKMSPFVSKPFYFEAVKGFAMDGVLIQWNGGALESLLAIKSLLQNQFLNLATKTLKRGFPYLMDGFEFFFSIRSRLYR</sequence>
<organism evidence="1 2">
    <name type="scientific">Lepeophtheirus salmonis</name>
    <name type="common">Salmon louse</name>
    <name type="synonym">Caligus salmonis</name>
    <dbReference type="NCBI Taxonomy" id="72036"/>
    <lineage>
        <taxon>Eukaryota</taxon>
        <taxon>Metazoa</taxon>
        <taxon>Ecdysozoa</taxon>
        <taxon>Arthropoda</taxon>
        <taxon>Crustacea</taxon>
        <taxon>Multicrustacea</taxon>
        <taxon>Hexanauplia</taxon>
        <taxon>Copepoda</taxon>
        <taxon>Siphonostomatoida</taxon>
        <taxon>Caligidae</taxon>
        <taxon>Lepeophtheirus</taxon>
    </lineage>
</organism>